<name>A0A1Y2HEH7_9FUNG</name>
<sequence length="1813" mass="192711">MEPHWVFGRPPPSQAQAEAALPDCHELPSHSHSQITAVPGSTQDSADSLLAGNTHVLVAAAAVCKSPHFLHLIGAHVPPPTQRDASGGVGTGASVDGLGNQDGDNADLTCSATLSGTGTRANSASASTNTRLGDGPIIHDLSPHSTFLIPPLPSVHSSVPVPGTAPANSASMPPSSPPMDVSQPFPPSLPDTIPLQNNPMAFRPPAALDPTFLLGDPTQHIPPPTAALGPTPRRGGPLPPAGQAVPIGAVRPQLLHDSSQSSSSSEPSSRSGYQRHLDDTQELPAVTAPHSDIHDQLTQPILSNANVFDLSTQPLSPTPKLPAALHSDLADTLEMPHLPPPRVASRLPAPHATTHHPLGNGRQVITDLTGDIIFASASQLDMHEAPTQVLPSTQTPSQQDQATAAQPPRRKPCQSLVAQPPRAPMPRGGASATPATDRRRGAEKVSADMRLEQDLDETQPLPNLEMHDAATQPLPTARVQPQQQRHWPPPQHVRPCHGPAGSDAEHVMARVRKLSLDAAEEEEEDPIIMTPPHPAPPAMAERGRPRHGQQTGRQNQRQIVVDTPDKVVPATPSFIHDQRALTAAARVPSPMLNCSAGTTSTATLSDGSAPPATDSHPANVHEDDTIDLAVYRRPQRTDPSDTHDPDDSITSHAHTYFNDTNQSSIAFPGYTPADQFGVVAARAAGREFPKPSQLPNAVTVRERDLDLIGPGPSGFQAQAAATASVPVKPKKKVVELVTLSSGTAFDPGPRQNAKPDVEMGEAAPADSSYLDGKELESISSESSRRASLVVADSSLTTLDLSNSIGNESIDLEQSQPMSHRSTSLSTTVSSALGFLHHPAPPHLPQRLPAAQPIQHLQQSRPRRPQPAPAPPHPHDLSTDLSDLSLASMLGQPPLTQPPLTKPPANTSQPGVLLDSPETMLSLELAGNEESPGQILAADPAIEQQPVGRRTRQAALRTKDPLVRVSQEDQGSTDSENDGVLGLLGMPVTESARGAHAPLPPPPSGGVATRARQRIMQLAAGHGIQLSPITEVVSPQTTMPSPAVSAVGGRENLAPLRLPAPESRDVEMLDVRRPESPLSDLDMTQAPTPPAPAASTSQSRTRSARHRRYGPADVADDEGSDMDQDDPAPQAPERDPFAFSGGSSVQSKRVVHEESEDQDAHGDSDTEDELIGAMPQPASRAHGKRVHPMTPPMANKRKRGAAGSGDEVSATARKRARTESEGMVPRQIEILVPPRPGTARWGRGKGSKALGRGKAQPIEAKALPTRLLPGRKSRPDVIRGVSSSSSEGEEDVSKDPSYETQSVIVVQERIGVQMLHREDEDDEEPEDDHMDVDQPSVPASKAAGRVGKGGASHVTRSMTASRRQKRGGRANGIVADSTSPPPIPDLYKVTSLVWVLAPTNSDSGAHVRHVSHPVGPDQLVPAFFVPHSHLRPYVPLPPGHHFMYMGRRVKVTESAAADEFDSYSVVHVGGGDSSEIPMMAEMDSHRPTAASAPPVTPDPVVDGPEPSASDYFETPMHTSPLRSEPDTPILHPPPPPLPPATSLTTRAAPMPPRMDRADTIELPQTPPRSSLLPQGVGPLVAKYSTLSPTHVPAVKGRKLFSGLKFALTLIHPTDVDRELPKDDELPPVSPADADPSFSTDNIKSLIVSNGGAIIDKLDTVAPITDMHSAKVFCISTLPRRSEKYLMALALGIPRVSCAWIIDCVGEDKLLPPAYYLLSNGFSHELRAQAPSMSVRAIFRGLAFHLGQQHDSWKPVIVAAGGSIVTNRRNADYSLVATKSKVKSSPVPTIRPEFIVQCLINQRLLDWSKKAVYHA</sequence>
<feature type="compositionally biased region" description="Low complexity" evidence="4">
    <location>
        <begin position="226"/>
        <end position="244"/>
    </location>
</feature>
<feature type="compositionally biased region" description="Polar residues" evidence="4">
    <location>
        <begin position="548"/>
        <end position="558"/>
    </location>
</feature>
<feature type="domain" description="BRCT" evidence="5">
    <location>
        <begin position="1732"/>
        <end position="1810"/>
    </location>
</feature>
<feature type="compositionally biased region" description="Acidic residues" evidence="4">
    <location>
        <begin position="1318"/>
        <end position="1329"/>
    </location>
</feature>
<dbReference type="PANTHER" id="PTHR15321">
    <property type="entry name" value="TUMOR SUPPRESSOR P53-BINDING PROTEIN 1"/>
    <property type="match status" value="1"/>
</dbReference>
<accession>A0A1Y2HEH7</accession>
<feature type="compositionally biased region" description="Basic and acidic residues" evidence="4">
    <location>
        <begin position="1061"/>
        <end position="1074"/>
    </location>
</feature>
<dbReference type="GO" id="GO:0045944">
    <property type="term" value="P:positive regulation of transcription by RNA polymerase II"/>
    <property type="evidence" value="ECO:0007669"/>
    <property type="project" value="TreeGrafter"/>
</dbReference>
<dbReference type="Gene3D" id="3.40.50.10190">
    <property type="entry name" value="BRCT domain"/>
    <property type="match status" value="2"/>
</dbReference>
<evidence type="ECO:0000256" key="4">
    <source>
        <dbReference type="SAM" id="MobiDB-lite"/>
    </source>
</evidence>
<reference evidence="6 7" key="1">
    <citation type="submission" date="2016-07" db="EMBL/GenBank/DDBJ databases">
        <title>Pervasive Adenine N6-methylation of Active Genes in Fungi.</title>
        <authorList>
            <consortium name="DOE Joint Genome Institute"/>
            <person name="Mondo S.J."/>
            <person name="Dannebaum R.O."/>
            <person name="Kuo R.C."/>
            <person name="Labutti K."/>
            <person name="Haridas S."/>
            <person name="Kuo A."/>
            <person name="Salamov A."/>
            <person name="Ahrendt S.R."/>
            <person name="Lipzen A."/>
            <person name="Sullivan W."/>
            <person name="Andreopoulos W.B."/>
            <person name="Clum A."/>
            <person name="Lindquist E."/>
            <person name="Daum C."/>
            <person name="Ramamoorthy G.K."/>
            <person name="Gryganskyi A."/>
            <person name="Culley D."/>
            <person name="Magnuson J.K."/>
            <person name="James T.Y."/>
            <person name="O'Malley M.A."/>
            <person name="Stajich J.E."/>
            <person name="Spatafora J.W."/>
            <person name="Visel A."/>
            <person name="Grigoriev I.V."/>
        </authorList>
    </citation>
    <scope>NUCLEOTIDE SEQUENCE [LARGE SCALE GENOMIC DNA]</scope>
    <source>
        <strain evidence="6 7">PL171</strain>
    </source>
</reference>
<comment type="caution">
    <text evidence="6">The sequence shown here is derived from an EMBL/GenBank/DDBJ whole genome shotgun (WGS) entry which is preliminary data.</text>
</comment>
<feature type="region of interest" description="Disordered" evidence="4">
    <location>
        <begin position="203"/>
        <end position="275"/>
    </location>
</feature>
<feature type="region of interest" description="Disordered" evidence="4">
    <location>
        <begin position="159"/>
        <end position="182"/>
    </location>
</feature>
<dbReference type="GO" id="GO:0042393">
    <property type="term" value="F:histone binding"/>
    <property type="evidence" value="ECO:0007669"/>
    <property type="project" value="TreeGrafter"/>
</dbReference>
<feature type="region of interest" description="Disordered" evidence="4">
    <location>
        <begin position="1034"/>
        <end position="1378"/>
    </location>
</feature>
<feature type="region of interest" description="Disordered" evidence="4">
    <location>
        <begin position="1484"/>
        <end position="1542"/>
    </location>
</feature>
<dbReference type="GO" id="GO:0000077">
    <property type="term" value="P:DNA damage checkpoint signaling"/>
    <property type="evidence" value="ECO:0007669"/>
    <property type="project" value="TreeGrafter"/>
</dbReference>
<dbReference type="InterPro" id="IPR047249">
    <property type="entry name" value="BRCT_p53bp1-like_rpt1"/>
</dbReference>
<feature type="compositionally biased region" description="Low complexity" evidence="4">
    <location>
        <begin position="1486"/>
        <end position="1505"/>
    </location>
</feature>
<dbReference type="GO" id="GO:0005634">
    <property type="term" value="C:nucleus"/>
    <property type="evidence" value="ECO:0007669"/>
    <property type="project" value="UniProtKB-SubCell"/>
</dbReference>
<feature type="region of interest" description="Disordered" evidence="4">
    <location>
        <begin position="742"/>
        <end position="786"/>
    </location>
</feature>
<feature type="region of interest" description="Disordered" evidence="4">
    <location>
        <begin position="389"/>
        <end position="453"/>
    </location>
</feature>
<feature type="compositionally biased region" description="Low complexity" evidence="4">
    <location>
        <begin position="258"/>
        <end position="271"/>
    </location>
</feature>
<comment type="subcellular location">
    <subcellularLocation>
        <location evidence="1">Nucleus</location>
    </subcellularLocation>
</comment>
<feature type="domain" description="BRCT" evidence="5">
    <location>
        <begin position="1594"/>
        <end position="1716"/>
    </location>
</feature>
<protein>
    <recommendedName>
        <fullName evidence="5">BRCT domain-containing protein</fullName>
    </recommendedName>
</protein>
<dbReference type="EMBL" id="MCFL01000048">
    <property type="protein sequence ID" value="ORZ32301.1"/>
    <property type="molecule type" value="Genomic_DNA"/>
</dbReference>
<feature type="compositionally biased region" description="Acidic residues" evidence="4">
    <location>
        <begin position="1113"/>
        <end position="1125"/>
    </location>
</feature>
<dbReference type="Proteomes" id="UP000193411">
    <property type="component" value="Unassembled WGS sequence"/>
</dbReference>
<evidence type="ECO:0000256" key="2">
    <source>
        <dbReference type="ARBA" id="ARBA00022763"/>
    </source>
</evidence>
<feature type="compositionally biased region" description="Low complexity" evidence="4">
    <location>
        <begin position="878"/>
        <end position="893"/>
    </location>
</feature>
<feature type="compositionally biased region" description="Basic and acidic residues" evidence="4">
    <location>
        <begin position="1149"/>
        <end position="1163"/>
    </location>
</feature>
<dbReference type="InterPro" id="IPR047252">
    <property type="entry name" value="TP53BP1-like"/>
</dbReference>
<evidence type="ECO:0000256" key="3">
    <source>
        <dbReference type="ARBA" id="ARBA00023242"/>
    </source>
</evidence>
<evidence type="ECO:0000256" key="1">
    <source>
        <dbReference type="ARBA" id="ARBA00004123"/>
    </source>
</evidence>
<feature type="compositionally biased region" description="Basic and acidic residues" evidence="4">
    <location>
        <begin position="436"/>
        <end position="453"/>
    </location>
</feature>
<feature type="compositionally biased region" description="Pro residues" evidence="4">
    <location>
        <begin position="1529"/>
        <end position="1538"/>
    </location>
</feature>
<keyword evidence="2" id="KW-0227">DNA damage</keyword>
<evidence type="ECO:0000259" key="5">
    <source>
        <dbReference type="PROSITE" id="PS50172"/>
    </source>
</evidence>
<feature type="compositionally biased region" description="Polar residues" evidence="4">
    <location>
        <begin position="389"/>
        <end position="404"/>
    </location>
</feature>
<keyword evidence="7" id="KW-1185">Reference proteome</keyword>
<feature type="region of interest" description="Disordered" evidence="4">
    <location>
        <begin position="598"/>
        <end position="624"/>
    </location>
</feature>
<dbReference type="CDD" id="cd17745">
    <property type="entry name" value="BRCT_p53bp1_rpt1"/>
    <property type="match status" value="1"/>
</dbReference>
<dbReference type="PANTHER" id="PTHR15321:SF3">
    <property type="entry name" value="TP53-BINDING PROTEIN 1"/>
    <property type="match status" value="1"/>
</dbReference>
<gene>
    <name evidence="6" type="ORF">BCR44DRAFT_1440494</name>
</gene>
<feature type="compositionally biased region" description="Low complexity" evidence="4">
    <location>
        <begin position="159"/>
        <end position="173"/>
    </location>
</feature>
<dbReference type="InterPro" id="IPR036420">
    <property type="entry name" value="BRCT_dom_sf"/>
</dbReference>
<feature type="compositionally biased region" description="Low complexity" evidence="4">
    <location>
        <begin position="777"/>
        <end position="786"/>
    </location>
</feature>
<evidence type="ECO:0000313" key="6">
    <source>
        <dbReference type="EMBL" id="ORZ32301.1"/>
    </source>
</evidence>
<dbReference type="PROSITE" id="PS50172">
    <property type="entry name" value="BRCT"/>
    <property type="match status" value="2"/>
</dbReference>
<dbReference type="SUPFAM" id="SSF52113">
    <property type="entry name" value="BRCT domain"/>
    <property type="match status" value="2"/>
</dbReference>
<evidence type="ECO:0000313" key="7">
    <source>
        <dbReference type="Proteomes" id="UP000193411"/>
    </source>
</evidence>
<dbReference type="STRING" id="765915.A0A1Y2HEH7"/>
<keyword evidence="3" id="KW-0539">Nucleus</keyword>
<dbReference type="OrthoDB" id="129353at2759"/>
<dbReference type="InterPro" id="IPR001357">
    <property type="entry name" value="BRCT_dom"/>
</dbReference>
<feature type="region of interest" description="Disordered" evidence="4">
    <location>
        <begin position="852"/>
        <end position="910"/>
    </location>
</feature>
<feature type="region of interest" description="Disordered" evidence="4">
    <location>
        <begin position="520"/>
        <end position="559"/>
    </location>
</feature>
<organism evidence="6 7">
    <name type="scientific">Catenaria anguillulae PL171</name>
    <dbReference type="NCBI Taxonomy" id="765915"/>
    <lineage>
        <taxon>Eukaryota</taxon>
        <taxon>Fungi</taxon>
        <taxon>Fungi incertae sedis</taxon>
        <taxon>Blastocladiomycota</taxon>
        <taxon>Blastocladiomycetes</taxon>
        <taxon>Blastocladiales</taxon>
        <taxon>Catenariaceae</taxon>
        <taxon>Catenaria</taxon>
    </lineage>
</organism>
<proteinExistence type="predicted"/>